<dbReference type="Pfam" id="PF00651">
    <property type="entry name" value="BTB"/>
    <property type="match status" value="1"/>
</dbReference>
<dbReference type="SUPFAM" id="SSF54695">
    <property type="entry name" value="POZ domain"/>
    <property type="match status" value="1"/>
</dbReference>
<evidence type="ECO:0000256" key="1">
    <source>
        <dbReference type="SAM" id="MobiDB-lite"/>
    </source>
</evidence>
<dbReference type="InterPro" id="IPR000210">
    <property type="entry name" value="BTB/POZ_dom"/>
</dbReference>
<name>A0A0C3C933_PILCF</name>
<feature type="compositionally biased region" description="Basic residues" evidence="1">
    <location>
        <begin position="1"/>
        <end position="11"/>
    </location>
</feature>
<gene>
    <name evidence="3" type="ORF">PILCRDRAFT_65400</name>
</gene>
<dbReference type="HOGENOM" id="CLU_033082_3_1_1"/>
<reference evidence="3 4" key="1">
    <citation type="submission" date="2014-04" db="EMBL/GenBank/DDBJ databases">
        <authorList>
            <consortium name="DOE Joint Genome Institute"/>
            <person name="Kuo A."/>
            <person name="Tarkka M."/>
            <person name="Buscot F."/>
            <person name="Kohler A."/>
            <person name="Nagy L.G."/>
            <person name="Floudas D."/>
            <person name="Copeland A."/>
            <person name="Barry K.W."/>
            <person name="Cichocki N."/>
            <person name="Veneault-Fourrey C."/>
            <person name="LaButti K."/>
            <person name="Lindquist E.A."/>
            <person name="Lipzen A."/>
            <person name="Lundell T."/>
            <person name="Morin E."/>
            <person name="Murat C."/>
            <person name="Sun H."/>
            <person name="Tunlid A."/>
            <person name="Henrissat B."/>
            <person name="Grigoriev I.V."/>
            <person name="Hibbett D.S."/>
            <person name="Martin F."/>
            <person name="Nordberg H.P."/>
            <person name="Cantor M.N."/>
            <person name="Hua S.X."/>
        </authorList>
    </citation>
    <scope>NUCLEOTIDE SEQUENCE [LARGE SCALE GENOMIC DNA]</scope>
    <source>
        <strain evidence="3 4">F 1598</strain>
    </source>
</reference>
<evidence type="ECO:0000313" key="3">
    <source>
        <dbReference type="EMBL" id="KIM86192.1"/>
    </source>
</evidence>
<dbReference type="OrthoDB" id="3036049at2759"/>
<proteinExistence type="predicted"/>
<keyword evidence="4" id="KW-1185">Reference proteome</keyword>
<evidence type="ECO:0000259" key="2">
    <source>
        <dbReference type="PROSITE" id="PS50097"/>
    </source>
</evidence>
<dbReference type="EMBL" id="KN832982">
    <property type="protein sequence ID" value="KIM86192.1"/>
    <property type="molecule type" value="Genomic_DNA"/>
</dbReference>
<dbReference type="Proteomes" id="UP000054166">
    <property type="component" value="Unassembled WGS sequence"/>
</dbReference>
<protein>
    <recommendedName>
        <fullName evidence="2">BTB domain-containing protein</fullName>
    </recommendedName>
</protein>
<organism evidence="3 4">
    <name type="scientific">Piloderma croceum (strain F 1598)</name>
    <dbReference type="NCBI Taxonomy" id="765440"/>
    <lineage>
        <taxon>Eukaryota</taxon>
        <taxon>Fungi</taxon>
        <taxon>Dikarya</taxon>
        <taxon>Basidiomycota</taxon>
        <taxon>Agaricomycotina</taxon>
        <taxon>Agaricomycetes</taxon>
        <taxon>Agaricomycetidae</taxon>
        <taxon>Atheliales</taxon>
        <taxon>Atheliaceae</taxon>
        <taxon>Piloderma</taxon>
    </lineage>
</organism>
<dbReference type="InParanoid" id="A0A0C3C933"/>
<feature type="domain" description="BTB" evidence="2">
    <location>
        <begin position="33"/>
        <end position="104"/>
    </location>
</feature>
<feature type="compositionally biased region" description="Basic and acidic residues" evidence="1">
    <location>
        <begin position="12"/>
        <end position="21"/>
    </location>
</feature>
<dbReference type="InterPro" id="IPR011333">
    <property type="entry name" value="SKP1/BTB/POZ_sf"/>
</dbReference>
<dbReference type="SMART" id="SM00225">
    <property type="entry name" value="BTB"/>
    <property type="match status" value="1"/>
</dbReference>
<sequence length="345" mass="39572">MASKRSAKRRRQDSPEDEHAKQPIYSQPWFEDGNVILEAEAMQFRVYRGILAANSTVFKDMFEFAQPEGGGNVGGCPVVQLSCGAIDLQHVLNVLHDAHSRFAIKVSRPLAKIAAFLRLGSKYQIGHLRAEAMRRLCADFPSTLQQFDKHKKQSAKISSHLGYLFDVINLAREHEITLILPAVFYMYCRYHFDVKMVFDGILRTDPKEAPAKLTPEDQRACLMGWQRLLDEQTRMSFLWLDPIKGATLFEHCRRRSRCEMARRELLIDLWHPAPKFMPLDAWDSDWEDGMCQNCITAAMRSQEDGRGKIWNCLPSSFGLPPWPELLAEETRKEQSLLGRCSISAR</sequence>
<dbReference type="Gene3D" id="3.30.710.10">
    <property type="entry name" value="Potassium Channel Kv1.1, Chain A"/>
    <property type="match status" value="1"/>
</dbReference>
<accession>A0A0C3C933</accession>
<dbReference type="PROSITE" id="PS50097">
    <property type="entry name" value="BTB"/>
    <property type="match status" value="1"/>
</dbReference>
<dbReference type="AlphaFoldDB" id="A0A0C3C933"/>
<feature type="region of interest" description="Disordered" evidence="1">
    <location>
        <begin position="1"/>
        <end position="23"/>
    </location>
</feature>
<evidence type="ECO:0000313" key="4">
    <source>
        <dbReference type="Proteomes" id="UP000054166"/>
    </source>
</evidence>
<reference evidence="4" key="2">
    <citation type="submission" date="2015-01" db="EMBL/GenBank/DDBJ databases">
        <title>Evolutionary Origins and Diversification of the Mycorrhizal Mutualists.</title>
        <authorList>
            <consortium name="DOE Joint Genome Institute"/>
            <consortium name="Mycorrhizal Genomics Consortium"/>
            <person name="Kohler A."/>
            <person name="Kuo A."/>
            <person name="Nagy L.G."/>
            <person name="Floudas D."/>
            <person name="Copeland A."/>
            <person name="Barry K.W."/>
            <person name="Cichocki N."/>
            <person name="Veneault-Fourrey C."/>
            <person name="LaButti K."/>
            <person name="Lindquist E.A."/>
            <person name="Lipzen A."/>
            <person name="Lundell T."/>
            <person name="Morin E."/>
            <person name="Murat C."/>
            <person name="Riley R."/>
            <person name="Ohm R."/>
            <person name="Sun H."/>
            <person name="Tunlid A."/>
            <person name="Henrissat B."/>
            <person name="Grigoriev I.V."/>
            <person name="Hibbett D.S."/>
            <person name="Martin F."/>
        </authorList>
    </citation>
    <scope>NUCLEOTIDE SEQUENCE [LARGE SCALE GENOMIC DNA]</scope>
    <source>
        <strain evidence="4">F 1598</strain>
    </source>
</reference>